<name>A0A5M3WDC8_9ACTN</name>
<dbReference type="AlphaFoldDB" id="A0A5M3WDC8"/>
<reference evidence="1 2" key="1">
    <citation type="submission" date="2019-10" db="EMBL/GenBank/DDBJ databases">
        <title>Whole genome shotgun sequence of Acrocarpospora corrugata NBRC 13972.</title>
        <authorList>
            <person name="Ichikawa N."/>
            <person name="Kimura A."/>
            <person name="Kitahashi Y."/>
            <person name="Komaki H."/>
            <person name="Oguchi A."/>
        </authorList>
    </citation>
    <scope>NUCLEOTIDE SEQUENCE [LARGE SCALE GENOMIC DNA]</scope>
    <source>
        <strain evidence="1 2">NBRC 13972</strain>
    </source>
</reference>
<proteinExistence type="predicted"/>
<organism evidence="1 2">
    <name type="scientific">Acrocarpospora corrugata</name>
    <dbReference type="NCBI Taxonomy" id="35763"/>
    <lineage>
        <taxon>Bacteria</taxon>
        <taxon>Bacillati</taxon>
        <taxon>Actinomycetota</taxon>
        <taxon>Actinomycetes</taxon>
        <taxon>Streptosporangiales</taxon>
        <taxon>Streptosporangiaceae</taxon>
        <taxon>Acrocarpospora</taxon>
    </lineage>
</organism>
<accession>A0A5M3WDC8</accession>
<comment type="caution">
    <text evidence="1">The sequence shown here is derived from an EMBL/GenBank/DDBJ whole genome shotgun (WGS) entry which is preliminary data.</text>
</comment>
<keyword evidence="2" id="KW-1185">Reference proteome</keyword>
<evidence type="ECO:0000313" key="2">
    <source>
        <dbReference type="Proteomes" id="UP000334990"/>
    </source>
</evidence>
<dbReference type="Proteomes" id="UP000334990">
    <property type="component" value="Unassembled WGS sequence"/>
</dbReference>
<evidence type="ECO:0000313" key="1">
    <source>
        <dbReference type="EMBL" id="GES06082.1"/>
    </source>
</evidence>
<protein>
    <submittedName>
        <fullName evidence="1">Uncharacterized protein</fullName>
    </submittedName>
</protein>
<gene>
    <name evidence="1" type="ORF">Acor_81510</name>
</gene>
<sequence>MPCAARSVIPKATALTEPRSGRHPASRTQKGVLMEIPLFKNRQWSTCPHPVPEDDESDYEAWMKKGGYGHAAHFFVHDDSLVQLTVWGDGLHGGQLSGRAPAGHVRTSVGQALMDDALPHLGSHLGSRAVLWAPEGN</sequence>
<dbReference type="EMBL" id="BLAD01000128">
    <property type="protein sequence ID" value="GES06082.1"/>
    <property type="molecule type" value="Genomic_DNA"/>
</dbReference>